<evidence type="ECO:0000313" key="9">
    <source>
        <dbReference type="Proteomes" id="UP000476030"/>
    </source>
</evidence>
<gene>
    <name evidence="8" type="ORF">GQE98_00545</name>
</gene>
<feature type="transmembrane region" description="Helical" evidence="6">
    <location>
        <begin position="83"/>
        <end position="104"/>
    </location>
</feature>
<dbReference type="AlphaFoldDB" id="A0A6L8W3H0"/>
<feature type="transmembrane region" description="Helical" evidence="6">
    <location>
        <begin position="249"/>
        <end position="269"/>
    </location>
</feature>
<feature type="transmembrane region" description="Helical" evidence="6">
    <location>
        <begin position="25"/>
        <end position="46"/>
    </location>
</feature>
<comment type="similarity">
    <text evidence="2">Belongs to the drug/metabolite transporter (DMT) superfamily. 10 TMS drug/metabolite exporter (DME) (TC 2.A.7.3) family.</text>
</comment>
<evidence type="ECO:0000256" key="1">
    <source>
        <dbReference type="ARBA" id="ARBA00004141"/>
    </source>
</evidence>
<dbReference type="RefSeq" id="WP_161313604.1">
    <property type="nucleotide sequence ID" value="NZ_WTUW01000001.1"/>
</dbReference>
<feature type="domain" description="EamA" evidence="7">
    <location>
        <begin position="164"/>
        <end position="292"/>
    </location>
</feature>
<protein>
    <submittedName>
        <fullName evidence="8">EamA family transporter</fullName>
    </submittedName>
</protein>
<dbReference type="InterPro" id="IPR037185">
    <property type="entry name" value="EmrE-like"/>
</dbReference>
<feature type="domain" description="EamA" evidence="7">
    <location>
        <begin position="24"/>
        <end position="154"/>
    </location>
</feature>
<dbReference type="InterPro" id="IPR000620">
    <property type="entry name" value="EamA_dom"/>
</dbReference>
<keyword evidence="4 6" id="KW-1133">Transmembrane helix</keyword>
<feature type="transmembrane region" description="Helical" evidence="6">
    <location>
        <begin position="110"/>
        <end position="132"/>
    </location>
</feature>
<keyword evidence="9" id="KW-1185">Reference proteome</keyword>
<evidence type="ECO:0000256" key="6">
    <source>
        <dbReference type="SAM" id="Phobius"/>
    </source>
</evidence>
<dbReference type="PANTHER" id="PTHR22911:SF6">
    <property type="entry name" value="SOLUTE CARRIER FAMILY 35 MEMBER G1"/>
    <property type="match status" value="1"/>
</dbReference>
<evidence type="ECO:0000256" key="4">
    <source>
        <dbReference type="ARBA" id="ARBA00022989"/>
    </source>
</evidence>
<dbReference type="SUPFAM" id="SSF103481">
    <property type="entry name" value="Multidrug resistance efflux transporter EmrE"/>
    <property type="match status" value="2"/>
</dbReference>
<feature type="transmembrane region" description="Helical" evidence="6">
    <location>
        <begin position="162"/>
        <end position="181"/>
    </location>
</feature>
<dbReference type="PANTHER" id="PTHR22911">
    <property type="entry name" value="ACYL-MALONYL CONDENSING ENZYME-RELATED"/>
    <property type="match status" value="1"/>
</dbReference>
<feature type="transmembrane region" description="Helical" evidence="6">
    <location>
        <begin position="221"/>
        <end position="242"/>
    </location>
</feature>
<dbReference type="EMBL" id="WTUW01000001">
    <property type="protein sequence ID" value="MZR29112.1"/>
    <property type="molecule type" value="Genomic_DNA"/>
</dbReference>
<comment type="caution">
    <text evidence="8">The sequence shown here is derived from an EMBL/GenBank/DDBJ whole genome shotgun (WGS) entry which is preliminary data.</text>
</comment>
<evidence type="ECO:0000313" key="8">
    <source>
        <dbReference type="EMBL" id="MZR29112.1"/>
    </source>
</evidence>
<dbReference type="GO" id="GO:0016020">
    <property type="term" value="C:membrane"/>
    <property type="evidence" value="ECO:0007669"/>
    <property type="project" value="UniProtKB-SubCell"/>
</dbReference>
<proteinExistence type="inferred from homology"/>
<keyword evidence="3 6" id="KW-0812">Transmembrane</keyword>
<evidence type="ECO:0000259" key="7">
    <source>
        <dbReference type="Pfam" id="PF00892"/>
    </source>
</evidence>
<organism evidence="8 9">
    <name type="scientific">Sneathiella litorea</name>
    <dbReference type="NCBI Taxonomy" id="2606216"/>
    <lineage>
        <taxon>Bacteria</taxon>
        <taxon>Pseudomonadati</taxon>
        <taxon>Pseudomonadota</taxon>
        <taxon>Alphaproteobacteria</taxon>
        <taxon>Sneathiellales</taxon>
        <taxon>Sneathiellaceae</taxon>
        <taxon>Sneathiella</taxon>
    </lineage>
</organism>
<evidence type="ECO:0000256" key="5">
    <source>
        <dbReference type="ARBA" id="ARBA00023136"/>
    </source>
</evidence>
<dbReference type="Pfam" id="PF00892">
    <property type="entry name" value="EamA"/>
    <property type="match status" value="2"/>
</dbReference>
<evidence type="ECO:0000256" key="2">
    <source>
        <dbReference type="ARBA" id="ARBA00009853"/>
    </source>
</evidence>
<comment type="subcellular location">
    <subcellularLocation>
        <location evidence="1">Membrane</location>
        <topology evidence="1">Multi-pass membrane protein</topology>
    </subcellularLocation>
</comment>
<reference evidence="8 9" key="1">
    <citation type="submission" date="2019-12" db="EMBL/GenBank/DDBJ databases">
        <title>Snethiella sp. nov. sp. isolated from sea sand.</title>
        <authorList>
            <person name="Kim J."/>
            <person name="Jeong S.E."/>
            <person name="Jung H.S."/>
            <person name="Jeon C.O."/>
        </authorList>
    </citation>
    <scope>NUCLEOTIDE SEQUENCE [LARGE SCALE GENOMIC DNA]</scope>
    <source>
        <strain evidence="8 9">DP05</strain>
    </source>
</reference>
<dbReference type="Proteomes" id="UP000476030">
    <property type="component" value="Unassembled WGS sequence"/>
</dbReference>
<feature type="transmembrane region" description="Helical" evidence="6">
    <location>
        <begin position="193"/>
        <end position="215"/>
    </location>
</feature>
<name>A0A6L8W3H0_9PROT</name>
<sequence length="308" mass="33367">MRPSIPGGASLRNLFSNIPANGQGALWMLLGGFFFSCMGVGIKFLGAELDSFQIAFLRALFGFIVILPFSLRRGFSGLKTHVLRLHIARGVVGILGMLSIFYAITHLPLADAVALTFTRPLFLILLAVLFLGELIRWRRWTATAVGFIGVLVMVQSQAEFEMASLVALFGALMVAMVSVFLKKLSVTEAPTTMMFYFGLISSFVSAIPAVFVWVQPTFMDLGILVLLACFGSGANFCAIRAFSIGEATAVAPFDYTRLIFSGFLGFIVFAEVPTLAMLIGACIIVASSLYIMRREAGLGKKKPLVTES</sequence>
<accession>A0A6L8W3H0</accession>
<feature type="transmembrane region" description="Helical" evidence="6">
    <location>
        <begin position="52"/>
        <end position="71"/>
    </location>
</feature>
<evidence type="ECO:0000256" key="3">
    <source>
        <dbReference type="ARBA" id="ARBA00022692"/>
    </source>
</evidence>
<keyword evidence="5 6" id="KW-0472">Membrane</keyword>